<feature type="region of interest" description="Disordered" evidence="3">
    <location>
        <begin position="221"/>
        <end position="265"/>
    </location>
</feature>
<dbReference type="GO" id="GO:0006611">
    <property type="term" value="P:protein export from nucleus"/>
    <property type="evidence" value="ECO:0007669"/>
    <property type="project" value="TreeGrafter"/>
</dbReference>
<dbReference type="InterPro" id="IPR000156">
    <property type="entry name" value="Ran_bind_dom"/>
</dbReference>
<evidence type="ECO:0000256" key="1">
    <source>
        <dbReference type="ARBA" id="ARBA00004123"/>
    </source>
</evidence>
<feature type="compositionally biased region" description="Low complexity" evidence="3">
    <location>
        <begin position="16"/>
        <end position="26"/>
    </location>
</feature>
<sequence length="469" mass="50706">MANIERDNLFNEEQDSSLSNSSSSSNIPVSTFNIKSNILRPPVFGSTTENNGKTNNYFGLKPSVLKPSAFSFGSSLSTNNCNTSDITSASGTAAASNTTDSSSSSSDNNKFSNPFLRNSFCDKDNDDDAVTAANKSKDKATNNDSKETAADPLLQLPSRSTLPKSNLFTNVKSTLSENSGFIFGQNVHERVTGETIQTSTDTSDSNSSSSGLLFSSNVATSNNSIVPSTTTNNDDTVSSPSPSSSTGTTAATSTGGTTENENQSQSLIEAARKYEESRAQKRKYDEVETVTGEEDERNMFESNCKLFAFVNSNWEERGHGNLRLNDKSLNESRVVFRQTGNLRVLINTKIWPGMIAEQSSQKSLRFTAMDSNGQVKVFLVMSRPDIITKLYNILTDRIKLAKESKQTVEENGDENDKSINSLNNNSKEESTDEINNISSSSTSSSGNHEADGEDGNDSSPAKKKQNISA</sequence>
<evidence type="ECO:0000256" key="2">
    <source>
        <dbReference type="ARBA" id="ARBA00023242"/>
    </source>
</evidence>
<evidence type="ECO:0000259" key="4">
    <source>
        <dbReference type="PROSITE" id="PS50196"/>
    </source>
</evidence>
<dbReference type="PANTHER" id="PTHR23138">
    <property type="entry name" value="RAN BINDING PROTEIN"/>
    <property type="match status" value="1"/>
</dbReference>
<dbReference type="InterPro" id="IPR011993">
    <property type="entry name" value="PH-like_dom_sf"/>
</dbReference>
<evidence type="ECO:0000256" key="3">
    <source>
        <dbReference type="SAM" id="MobiDB-lite"/>
    </source>
</evidence>
<reference evidence="5" key="1">
    <citation type="journal article" date="2014" name="Insect Biochem. Mol. Biol.">
        <title>An insight into the sialome of the frog biting fly, Corethrella appendiculata.</title>
        <authorList>
            <person name="Ribeiro J.M.C."/>
            <person name="Chagas A.C."/>
            <person name="Pham V.M."/>
            <person name="Lounibos L.P."/>
            <person name="Calvo E."/>
        </authorList>
    </citation>
    <scope>NUCLEOTIDE SEQUENCE</scope>
    <source>
        <tissue evidence="5">Salivary glands</tissue>
    </source>
</reference>
<feature type="region of interest" description="Disordered" evidence="3">
    <location>
        <begin position="405"/>
        <end position="469"/>
    </location>
</feature>
<dbReference type="CDD" id="cd13180">
    <property type="entry name" value="RanBD_RanBP3"/>
    <property type="match status" value="1"/>
</dbReference>
<dbReference type="SUPFAM" id="SSF50729">
    <property type="entry name" value="PH domain-like"/>
    <property type="match status" value="1"/>
</dbReference>
<proteinExistence type="evidence at transcript level"/>
<organism evidence="5">
    <name type="scientific">Corethrella appendiculata</name>
    <dbReference type="NCBI Taxonomy" id="1370023"/>
    <lineage>
        <taxon>Eukaryota</taxon>
        <taxon>Metazoa</taxon>
        <taxon>Ecdysozoa</taxon>
        <taxon>Arthropoda</taxon>
        <taxon>Hexapoda</taxon>
        <taxon>Insecta</taxon>
        <taxon>Pterygota</taxon>
        <taxon>Neoptera</taxon>
        <taxon>Endopterygota</taxon>
        <taxon>Diptera</taxon>
        <taxon>Nematocera</taxon>
        <taxon>Culicoidea</taxon>
        <taxon>Chaoboridae</taxon>
        <taxon>Corethrella</taxon>
    </lineage>
</organism>
<dbReference type="Gene3D" id="2.30.29.30">
    <property type="entry name" value="Pleckstrin-homology domain (PH domain)/Phosphotyrosine-binding domain (PTB)"/>
    <property type="match status" value="1"/>
</dbReference>
<dbReference type="GO" id="GO:0005634">
    <property type="term" value="C:nucleus"/>
    <property type="evidence" value="ECO:0007669"/>
    <property type="project" value="UniProtKB-SubCell"/>
</dbReference>
<feature type="compositionally biased region" description="Basic and acidic residues" evidence="3">
    <location>
        <begin position="135"/>
        <end position="149"/>
    </location>
</feature>
<name>U5ESF0_9DIPT</name>
<feature type="compositionally biased region" description="Low complexity" evidence="3">
    <location>
        <begin position="226"/>
        <end position="258"/>
    </location>
</feature>
<keyword evidence="2" id="KW-0539">Nucleus</keyword>
<dbReference type="PROSITE" id="PS50196">
    <property type="entry name" value="RANBD1"/>
    <property type="match status" value="1"/>
</dbReference>
<evidence type="ECO:0000313" key="5">
    <source>
        <dbReference type="EMBL" id="JAB56596.1"/>
    </source>
</evidence>
<feature type="compositionally biased region" description="Low complexity" evidence="3">
    <location>
        <begin position="433"/>
        <end position="445"/>
    </location>
</feature>
<feature type="region of interest" description="Disordered" evidence="3">
    <location>
        <begin position="1"/>
        <end position="28"/>
    </location>
</feature>
<dbReference type="AlphaFoldDB" id="U5ESF0"/>
<dbReference type="InterPro" id="IPR045255">
    <property type="entry name" value="RanBP1-like"/>
</dbReference>
<dbReference type="Pfam" id="PF00638">
    <property type="entry name" value="Ran_BP1"/>
    <property type="match status" value="1"/>
</dbReference>
<comment type="subcellular location">
    <subcellularLocation>
        <location evidence="1">Nucleus</location>
    </subcellularLocation>
</comment>
<dbReference type="PANTHER" id="PTHR23138:SF142">
    <property type="entry name" value="RAN-BINDING PROTEIN 3B-RELATED"/>
    <property type="match status" value="1"/>
</dbReference>
<feature type="region of interest" description="Disordered" evidence="3">
    <location>
        <begin position="132"/>
        <end position="165"/>
    </location>
</feature>
<accession>U5ESF0</accession>
<dbReference type="EMBL" id="GANO01003275">
    <property type="protein sequence ID" value="JAB56596.1"/>
    <property type="molecule type" value="mRNA"/>
</dbReference>
<dbReference type="SMART" id="SM00160">
    <property type="entry name" value="RanBD"/>
    <property type="match status" value="1"/>
</dbReference>
<feature type="region of interest" description="Disordered" evidence="3">
    <location>
        <begin position="89"/>
        <end position="109"/>
    </location>
</feature>
<protein>
    <submittedName>
        <fullName evidence="5">Putative ran binding protein 3</fullName>
    </submittedName>
</protein>
<feature type="domain" description="RanBD1" evidence="4">
    <location>
        <begin position="285"/>
        <end position="417"/>
    </location>
</feature>